<sequence length="52" mass="6038">MAEFPLHTQNPAPNSRGRPTDKQGYLQQQTSFHISLFTFRNNSSKNFELLIE</sequence>
<gene>
    <name evidence="2" type="ORF">SAMN06265219_101262</name>
</gene>
<feature type="region of interest" description="Disordered" evidence="1">
    <location>
        <begin position="1"/>
        <end position="25"/>
    </location>
</feature>
<dbReference type="AlphaFoldDB" id="A0A521AN80"/>
<dbReference type="EMBL" id="FXTP01000001">
    <property type="protein sequence ID" value="SMO36266.1"/>
    <property type="molecule type" value="Genomic_DNA"/>
</dbReference>
<name>A0A521AN80_9BACT</name>
<protein>
    <submittedName>
        <fullName evidence="2">Uncharacterized protein</fullName>
    </submittedName>
</protein>
<reference evidence="2 3" key="1">
    <citation type="submission" date="2017-05" db="EMBL/GenBank/DDBJ databases">
        <authorList>
            <person name="Varghese N."/>
            <person name="Submissions S."/>
        </authorList>
    </citation>
    <scope>NUCLEOTIDE SEQUENCE [LARGE SCALE GENOMIC DNA]</scope>
    <source>
        <strain evidence="2 3">DSM 21985</strain>
    </source>
</reference>
<evidence type="ECO:0000313" key="2">
    <source>
        <dbReference type="EMBL" id="SMO36266.1"/>
    </source>
</evidence>
<evidence type="ECO:0000313" key="3">
    <source>
        <dbReference type="Proteomes" id="UP000317557"/>
    </source>
</evidence>
<dbReference type="Proteomes" id="UP000317557">
    <property type="component" value="Unassembled WGS sequence"/>
</dbReference>
<organism evidence="2 3">
    <name type="scientific">Gracilimonas mengyeensis</name>
    <dbReference type="NCBI Taxonomy" id="1302730"/>
    <lineage>
        <taxon>Bacteria</taxon>
        <taxon>Pseudomonadati</taxon>
        <taxon>Balneolota</taxon>
        <taxon>Balneolia</taxon>
        <taxon>Balneolales</taxon>
        <taxon>Balneolaceae</taxon>
        <taxon>Gracilimonas</taxon>
    </lineage>
</organism>
<proteinExistence type="predicted"/>
<keyword evidence="3" id="KW-1185">Reference proteome</keyword>
<evidence type="ECO:0000256" key="1">
    <source>
        <dbReference type="SAM" id="MobiDB-lite"/>
    </source>
</evidence>
<accession>A0A521AN80</accession>